<dbReference type="EMBL" id="FQZX01000002">
    <property type="protein sequence ID" value="SHK43266.1"/>
    <property type="molecule type" value="Genomic_DNA"/>
</dbReference>
<protein>
    <recommendedName>
        <fullName evidence="3">DUF4270 domain-containing protein</fullName>
    </recommendedName>
</protein>
<dbReference type="PROSITE" id="PS51257">
    <property type="entry name" value="PROKAR_LIPOPROTEIN"/>
    <property type="match status" value="1"/>
</dbReference>
<dbReference type="InterPro" id="IPR025366">
    <property type="entry name" value="DUF4270"/>
</dbReference>
<evidence type="ECO:0000313" key="2">
    <source>
        <dbReference type="Proteomes" id="UP000184314"/>
    </source>
</evidence>
<evidence type="ECO:0000313" key="1">
    <source>
        <dbReference type="EMBL" id="SHK43266.1"/>
    </source>
</evidence>
<accession>A0A1M6SF00</accession>
<organism evidence="1 2">
    <name type="scientific">Maribacter aquivivus</name>
    <dbReference type="NCBI Taxonomy" id="228958"/>
    <lineage>
        <taxon>Bacteria</taxon>
        <taxon>Pseudomonadati</taxon>
        <taxon>Bacteroidota</taxon>
        <taxon>Flavobacteriia</taxon>
        <taxon>Flavobacteriales</taxon>
        <taxon>Flavobacteriaceae</taxon>
        <taxon>Maribacter</taxon>
    </lineage>
</organism>
<dbReference type="RefSeq" id="WP_073245647.1">
    <property type="nucleotide sequence ID" value="NZ_FQZX01000002.1"/>
</dbReference>
<sequence>MKVFLNKVRALYMIMLGGFLSIAIISCSDDIYNDSEFVAGETFTDSNVRLILIDTLTVSTSTMKFDSIVTSESTRILLGKYTDTVFGTVTTSSYMQLLPETYTIDSEAIFDSIVMVMGYDNYYYNDTLQKNSIHIKKINENFNPVGDDFFYNTSSIGYDETDLGFSEYYPRPLSGDSITIKLVDDFGTDVFSQLQEKNIVNADEYRDYFKGIGLVPDDIDNGAIIGFSKSSENTYMRLYYSTDTEYESEQEYLDIQIDGTTTPVPFFNRITADDPITPLQTLTDSKINLESSDSNNQSYIQSGVGIAMRVQFPSITSLYDIPGSGTILDGVLKIKPTAQSYDDHLKLRDTLAVYVVDQNNDLIETLTSTSFAILNRDNQEFNDIYYEIPIAYYLEELQLKDRDIDDALILLPADYNSTVDRFILNGNGNGENETILELTYGIYDED</sequence>
<dbReference type="Proteomes" id="UP000184314">
    <property type="component" value="Unassembled WGS sequence"/>
</dbReference>
<reference evidence="2" key="1">
    <citation type="submission" date="2016-11" db="EMBL/GenBank/DDBJ databases">
        <authorList>
            <person name="Varghese N."/>
            <person name="Submissions S."/>
        </authorList>
    </citation>
    <scope>NUCLEOTIDE SEQUENCE [LARGE SCALE GENOMIC DNA]</scope>
    <source>
        <strain evidence="2">DSM 16478</strain>
    </source>
</reference>
<keyword evidence="2" id="KW-1185">Reference proteome</keyword>
<dbReference type="AlphaFoldDB" id="A0A1M6SF00"/>
<dbReference type="STRING" id="228958.SAMN04488007_3074"/>
<proteinExistence type="predicted"/>
<dbReference type="Pfam" id="PF14092">
    <property type="entry name" value="DUF4270"/>
    <property type="match status" value="1"/>
</dbReference>
<name>A0A1M6SF00_9FLAO</name>
<evidence type="ECO:0008006" key="3">
    <source>
        <dbReference type="Google" id="ProtNLM"/>
    </source>
</evidence>
<gene>
    <name evidence="1" type="ORF">SAMN04488007_3074</name>
</gene>